<feature type="compositionally biased region" description="Polar residues" evidence="5">
    <location>
        <begin position="224"/>
        <end position="243"/>
    </location>
</feature>
<feature type="region of interest" description="Disordered" evidence="5">
    <location>
        <begin position="219"/>
        <end position="252"/>
    </location>
</feature>
<evidence type="ECO:0000256" key="3">
    <source>
        <dbReference type="ARBA" id="ARBA00022833"/>
    </source>
</evidence>
<organism evidence="7 8">
    <name type="scientific">Artemisia annua</name>
    <name type="common">Sweet wormwood</name>
    <dbReference type="NCBI Taxonomy" id="35608"/>
    <lineage>
        <taxon>Eukaryota</taxon>
        <taxon>Viridiplantae</taxon>
        <taxon>Streptophyta</taxon>
        <taxon>Embryophyta</taxon>
        <taxon>Tracheophyta</taxon>
        <taxon>Spermatophyta</taxon>
        <taxon>Magnoliopsida</taxon>
        <taxon>eudicotyledons</taxon>
        <taxon>Gunneridae</taxon>
        <taxon>Pentapetalae</taxon>
        <taxon>asterids</taxon>
        <taxon>campanulids</taxon>
        <taxon>Asterales</taxon>
        <taxon>Asteraceae</taxon>
        <taxon>Asteroideae</taxon>
        <taxon>Anthemideae</taxon>
        <taxon>Artemisiinae</taxon>
        <taxon>Artemisia</taxon>
    </lineage>
</organism>
<dbReference type="GO" id="GO:0008270">
    <property type="term" value="F:zinc ion binding"/>
    <property type="evidence" value="ECO:0007669"/>
    <property type="project" value="UniProtKB-KW"/>
</dbReference>
<dbReference type="PROSITE" id="PS50103">
    <property type="entry name" value="ZF_C3H1"/>
    <property type="match status" value="1"/>
</dbReference>
<feature type="zinc finger region" description="C3H1-type" evidence="4">
    <location>
        <begin position="192"/>
        <end position="219"/>
    </location>
</feature>
<evidence type="ECO:0000313" key="7">
    <source>
        <dbReference type="EMBL" id="PWA37042.1"/>
    </source>
</evidence>
<keyword evidence="2 4" id="KW-0863">Zinc-finger</keyword>
<keyword evidence="1 4" id="KW-0479">Metal-binding</keyword>
<evidence type="ECO:0000313" key="8">
    <source>
        <dbReference type="Proteomes" id="UP000245207"/>
    </source>
</evidence>
<dbReference type="Pfam" id="PF14223">
    <property type="entry name" value="Retrotran_gag_2"/>
    <property type="match status" value="1"/>
</dbReference>
<reference evidence="7 8" key="1">
    <citation type="journal article" date="2018" name="Mol. Plant">
        <title>The genome of Artemisia annua provides insight into the evolution of Asteraceae family and artemisinin biosynthesis.</title>
        <authorList>
            <person name="Shen Q."/>
            <person name="Zhang L."/>
            <person name="Liao Z."/>
            <person name="Wang S."/>
            <person name="Yan T."/>
            <person name="Shi P."/>
            <person name="Liu M."/>
            <person name="Fu X."/>
            <person name="Pan Q."/>
            <person name="Wang Y."/>
            <person name="Lv Z."/>
            <person name="Lu X."/>
            <person name="Zhang F."/>
            <person name="Jiang W."/>
            <person name="Ma Y."/>
            <person name="Chen M."/>
            <person name="Hao X."/>
            <person name="Li L."/>
            <person name="Tang Y."/>
            <person name="Lv G."/>
            <person name="Zhou Y."/>
            <person name="Sun X."/>
            <person name="Brodelius P.E."/>
            <person name="Rose J.K.C."/>
            <person name="Tang K."/>
        </authorList>
    </citation>
    <scope>NUCLEOTIDE SEQUENCE [LARGE SCALE GENOMIC DNA]</scope>
    <source>
        <strain evidence="8">cv. Huhao1</strain>
        <tissue evidence="7">Leaf</tissue>
    </source>
</reference>
<proteinExistence type="predicted"/>
<comment type="caution">
    <text evidence="7">The sequence shown here is derived from an EMBL/GenBank/DDBJ whole genome shotgun (WGS) entry which is preliminary data.</text>
</comment>
<keyword evidence="3 4" id="KW-0862">Zinc</keyword>
<evidence type="ECO:0000259" key="6">
    <source>
        <dbReference type="PROSITE" id="PS50103"/>
    </source>
</evidence>
<dbReference type="InterPro" id="IPR036855">
    <property type="entry name" value="Znf_CCCH_sf"/>
</dbReference>
<dbReference type="AlphaFoldDB" id="A0A2U1KJY8"/>
<name>A0A2U1KJY8_ARTAN</name>
<dbReference type="OrthoDB" id="1729427at2759"/>
<dbReference type="EMBL" id="PKPP01017336">
    <property type="protein sequence ID" value="PWA37042.1"/>
    <property type="molecule type" value="Genomic_DNA"/>
</dbReference>
<dbReference type="SUPFAM" id="SSF90229">
    <property type="entry name" value="CCCH zinc finger"/>
    <property type="match status" value="1"/>
</dbReference>
<evidence type="ECO:0000256" key="4">
    <source>
        <dbReference type="PROSITE-ProRule" id="PRU00723"/>
    </source>
</evidence>
<dbReference type="SMART" id="SM00356">
    <property type="entry name" value="ZnF_C3H1"/>
    <property type="match status" value="1"/>
</dbReference>
<dbReference type="Gene3D" id="4.10.1000.10">
    <property type="entry name" value="Zinc finger, CCCH-type"/>
    <property type="match status" value="1"/>
</dbReference>
<evidence type="ECO:0000256" key="1">
    <source>
        <dbReference type="ARBA" id="ARBA00022723"/>
    </source>
</evidence>
<sequence>MYDVHHHLDTPASTSTTPPDPLHDTNDSLVVMWMYSTISTKLVDMVIDDSTTAHEVWKKLRDLFHDNKASRIIQLDNEIRNMVIGNMSVTDYFQDIKSKADRLANLGSKVSDSSLVTYTINGLRAKFPEIVRIIRHREPLPSFDQVRSMILLEESDMAQITQALSSDNLNSSSPTVLVASTTNNPRPGTNSNSGGELCPNFQRGSCTYGSRCKFIHGANESRSRSTNSGTSVPGSSHGSTQVRTPKPTDRMQTSKAEAMNFTPAIPHSFFGMAGMQYVNPYFFGQPNMQPGYSVQPSTMGMPFVPQAQLSSNIPMTHAPAQQITQAQFQAPQAHLVAAPNVHQAQFVSPPVFGNQFQQPAAPISFDRACSNSSKRLTTGA</sequence>
<dbReference type="PANTHER" id="PTHR47481:SF41">
    <property type="entry name" value="COPIA-LIKE POLYPROTEIN_RETROTRANSPOSON"/>
    <property type="match status" value="1"/>
</dbReference>
<evidence type="ECO:0000256" key="2">
    <source>
        <dbReference type="ARBA" id="ARBA00022771"/>
    </source>
</evidence>
<dbReference type="InterPro" id="IPR000571">
    <property type="entry name" value="Znf_CCCH"/>
</dbReference>
<dbReference type="PANTHER" id="PTHR47481">
    <property type="match status" value="1"/>
</dbReference>
<evidence type="ECO:0000256" key="5">
    <source>
        <dbReference type="SAM" id="MobiDB-lite"/>
    </source>
</evidence>
<protein>
    <recommendedName>
        <fullName evidence="6">C3H1-type domain-containing protein</fullName>
    </recommendedName>
</protein>
<dbReference type="Pfam" id="PF00642">
    <property type="entry name" value="zf-CCCH"/>
    <property type="match status" value="1"/>
</dbReference>
<accession>A0A2U1KJY8</accession>
<dbReference type="Proteomes" id="UP000245207">
    <property type="component" value="Unassembled WGS sequence"/>
</dbReference>
<gene>
    <name evidence="7" type="ORF">CTI12_AA594320</name>
</gene>
<feature type="domain" description="C3H1-type" evidence="6">
    <location>
        <begin position="192"/>
        <end position="219"/>
    </location>
</feature>
<keyword evidence="8" id="KW-1185">Reference proteome</keyword>
<feature type="region of interest" description="Disordered" evidence="5">
    <location>
        <begin position="1"/>
        <end position="22"/>
    </location>
</feature>